<protein>
    <submittedName>
        <fullName evidence="1">Uncharacterized protein</fullName>
    </submittedName>
</protein>
<sequence length="2420" mass="271581">MHRSPFVLSALPETEEALLSGIGSDEPDEQGRALARYREWMQRQSENKREEDYPVLADEVFHLLQSLYGGKRDCEVVGFINLTDIVLDYPRIIKNKLTLIISLLMEVIKGDITSNMVLPLVSVVRHVFSNYPSSVTSSTSFLYELCVSRIRFSSSLPEVVLSMKLIIILMETPSASFSSQSIAQFPTLLLPFLVSDKSSVSQPGYDLLSFLLQDQMAKHAFSVISQLFSSFTSLFSPFLSALPSLPISEILSTLSAHPLHCESAPPFSIPTPSSYSLQNHLQTPGGTTTLSRTYLRLLSLFITNTSTILTAHLEAAARTTLQCVCYEEKSVCLEVLHVIASVLRCNAPTSILSPILKTYFFPLLLELLSSPQLRDATLVTLSLAYPEYAFALPSCTIVATITTSITHDASSRDFLTPLLLFIPHLPLLESFFQREIRTILSFQLSPSLFNCFVIAAHSFSNASFLTTAFACRVAASLDPSQLHTPHALRSNPLFAACLPATPSSSPMPSPSWEVNEGFEDVEETEMVMNTLQALLFSPLEYTNLIPFLFDCILPYVGHPSATLTTHTLLVLSKYLPFLSLTEEQESSLLRSLFDLLSSSCDSLLRFLAFYLFSQLKHTTNTIGDYWLHLSSLLSPMDSLSIPLLLPYLSSTSSFLPFIHSLVLQSLNCFQSSLLVSDRRHALIVIAACFQYCSFFLKDIAEFVFESLAASLPADTATSITVFHTLTQLCFPQASFLPRFTHSLFAHAVELLQHSSFASAFSAASPGGSDAIRSIIILVEFIHHFIVATDYYSVFSDFPQLPSILFFFAHHSSDSPPPTPSFLRSLQEKHSHSFFASSDTLPPIKQIIWDAIHTLSEAEVLTTLTFHYFNERSFSLREMTMHTELRISHGYSLDLDHLHVFCERVASLLNDVLVASEYKLSSLDTSMELESSIQYSSFLKVIDCMKKKEETSLFDSVLFVKDLKERIVELCLNRILTEGRIEEQVILLQIVRAVLSGKPKLDYSVVKHLFDSLSDSLQKRLFHPHVVSAILSLFSLAVDEYASYITSELQKVFTAVLCYWKSNLEEVLQLVKNCSVLPSFASSYSIILQQILFLFYDRTYNLIDLTLILIHLQHIAASLQSHLSLLLPSLQFLLNQQSLSSSIHLSIYNLLSSILVETDISSFSTFFFTLIDSLLTPSRLPFMQSIVDLGCILAAKVNNQFASSSTTSTLVIHNCFFRIGDSEVPSAPETAPIPATALKEDAALIVPSNPQPAADSPFPFLPSFQMSTTSTHNTLLLAVFPPNPYSFPPTSLSSPANPPYQFPLFDSSLPQSPLFQSTLRLLNHISSFLFTHHITHASLAVVKHAMASFPTSLSLCFDSHLMDTVRSFKMMRQISEPVLSPQLSFQSPSCEDTDIAVESVPAVLKALLRHLDTIPNSDSESNGQTWCAHFVSLITFFVVRSRLFLQPEFISEVLQFQNALFAPVFALFWNALNASQKEALSSTLSTTQTSLPSIQLLLLEMEMIVREFDPSSLFLSSCLLPLSHQLAFSFASSLHFDVTAFRLLNSSFYHHTLDASLLPSVASFASGTKDEAVLTSLLSACSQFHASNTAESEQWSSIEERCLISLGRWSEVEFKDDEKKNCVVAFKERWFSKVLELTEHQNADYFRKYRICALLLQEHYDQMNLEFQKWGEIPSLQWENDSEEDSFFFFSIASSLHALLQHRLDEAVQLSTHAYSSFLHHHLHSLKRSRNSLASVPLLAFLHQFTLFLQRPSAYSFAFLRHSLLSTEDSAKWSLLLSFQQIIEYSCSLLQCPQPWNGIDSYSQPFCCLRLRLSDQLKQTDKTRSQCLVREVWDHATAMIATTTGSELSEWVRIREWARVKELCWEVKKEEVKDVMTEMEGMYPCPELFEGYMLVDGLIHSSFPSITSSPEYLQFLLSALHCSSSSPLTILHHLLHAIHTSSFDCLFVASSAPTHQWRPLFPLLIHSFLHRTRLWGSPSFQSSFYSALIHYFVSDASVAREILLPLLEEGVEAWSDEVRNDYWTKHSRALESALVLQKGLVQLQEGKFCALYKLVRSARTEEEARAALPEMRAILATSDLSVLDSLVSSLLASLLDSDVDSDVNANVTSIASVRDALDVMAMQESTFLSNVSSTLADIRAPELSLPFSPSLSLDHFNKRTQFVSYSDSDCFFVLSVGSTSFFLYSASSSLIHSHDILSFLSTLIHNTPPSGIHKFLPISPTLLLAEYDSSLLYLPSLLQSSQNSIHLWNSKTHALPDGFDTTHDTIRFYLWQHCGNSDQWLEAMRSLQRSLSKRVLEAFVTGMGTVNADHMAIDSRTFRVQFTTAESAFLFDLGKLLLPAAVEKALCVGGVLWIEKDWREKVRTVLGKKELLFDAIEAERCDGCCDDGDWRDAQRKTQELVENVRRRLLRAEDTVQGIQFV</sequence>
<dbReference type="EMBL" id="LXWW01000025">
    <property type="protein sequence ID" value="OAO17572.1"/>
    <property type="molecule type" value="Genomic_DNA"/>
</dbReference>
<dbReference type="InterPro" id="IPR016024">
    <property type="entry name" value="ARM-type_fold"/>
</dbReference>
<keyword evidence="2" id="KW-1185">Reference proteome</keyword>
<dbReference type="Proteomes" id="UP000078348">
    <property type="component" value="Unassembled WGS sequence"/>
</dbReference>
<reference evidence="1 2" key="1">
    <citation type="submission" date="2016-05" db="EMBL/GenBank/DDBJ databases">
        <title>Nuclear genome of Blastocystis sp. subtype 1 NandII.</title>
        <authorList>
            <person name="Gentekaki E."/>
            <person name="Curtis B."/>
            <person name="Stairs C."/>
            <person name="Eme L."/>
            <person name="Herman E."/>
            <person name="Klimes V."/>
            <person name="Arias M.C."/>
            <person name="Elias M."/>
            <person name="Hilliou F."/>
            <person name="Klute M."/>
            <person name="Malik S.-B."/>
            <person name="Pightling A."/>
            <person name="Rachubinski R."/>
            <person name="Salas D."/>
            <person name="Schlacht A."/>
            <person name="Suga H."/>
            <person name="Archibald J."/>
            <person name="Ball S.G."/>
            <person name="Clark G."/>
            <person name="Dacks J."/>
            <person name="Van Der Giezen M."/>
            <person name="Tsaousis A."/>
            <person name="Roger A."/>
        </authorList>
    </citation>
    <scope>NUCLEOTIDE SEQUENCE [LARGE SCALE GENOMIC DNA]</scope>
    <source>
        <strain evidence="2">ATCC 50177 / NandII</strain>
    </source>
</reference>
<name>A0A196SMZ2_BLAHN</name>
<accession>A0A196SMZ2</accession>
<proteinExistence type="predicted"/>
<dbReference type="SUPFAM" id="SSF48371">
    <property type="entry name" value="ARM repeat"/>
    <property type="match status" value="1"/>
</dbReference>
<evidence type="ECO:0000313" key="2">
    <source>
        <dbReference type="Proteomes" id="UP000078348"/>
    </source>
</evidence>
<comment type="caution">
    <text evidence="1">The sequence shown here is derived from an EMBL/GenBank/DDBJ whole genome shotgun (WGS) entry which is preliminary data.</text>
</comment>
<gene>
    <name evidence="1" type="ORF">AV274_0711</name>
</gene>
<evidence type="ECO:0000313" key="1">
    <source>
        <dbReference type="EMBL" id="OAO17572.1"/>
    </source>
</evidence>
<organism evidence="1 2">
    <name type="scientific">Blastocystis sp. subtype 1 (strain ATCC 50177 / NandII)</name>
    <dbReference type="NCBI Taxonomy" id="478820"/>
    <lineage>
        <taxon>Eukaryota</taxon>
        <taxon>Sar</taxon>
        <taxon>Stramenopiles</taxon>
        <taxon>Bigyra</taxon>
        <taxon>Opalozoa</taxon>
        <taxon>Opalinata</taxon>
        <taxon>Blastocystidae</taxon>
        <taxon>Blastocystis</taxon>
    </lineage>
</organism>